<organism evidence="2 3">
    <name type="scientific">Pediococcus argentinicus</name>
    <dbReference type="NCBI Taxonomy" id="480391"/>
    <lineage>
        <taxon>Bacteria</taxon>
        <taxon>Bacillati</taxon>
        <taxon>Bacillota</taxon>
        <taxon>Bacilli</taxon>
        <taxon>Lactobacillales</taxon>
        <taxon>Lactobacillaceae</taxon>
        <taxon>Pediococcus</taxon>
    </lineage>
</organism>
<comment type="caution">
    <text evidence="2">The sequence shown here is derived from an EMBL/GenBank/DDBJ whole genome shotgun (WGS) entry which is preliminary data.</text>
</comment>
<feature type="transmembrane region" description="Helical" evidence="1">
    <location>
        <begin position="6"/>
        <end position="23"/>
    </location>
</feature>
<name>A0A0R2NKE8_9LACO</name>
<feature type="transmembrane region" description="Helical" evidence="1">
    <location>
        <begin position="59"/>
        <end position="78"/>
    </location>
</feature>
<keyword evidence="1" id="KW-0812">Transmembrane</keyword>
<proteinExistence type="predicted"/>
<evidence type="ECO:0000256" key="1">
    <source>
        <dbReference type="SAM" id="Phobius"/>
    </source>
</evidence>
<protein>
    <submittedName>
        <fullName evidence="2">Uncharacterized protein</fullName>
    </submittedName>
</protein>
<gene>
    <name evidence="2" type="ORF">IV88_GL000031</name>
</gene>
<keyword evidence="1" id="KW-0472">Membrane</keyword>
<reference evidence="2 3" key="1">
    <citation type="journal article" date="2015" name="Genome Announc.">
        <title>Expanding the biotechnology potential of lactobacilli through comparative genomics of 213 strains and associated genera.</title>
        <authorList>
            <person name="Sun Z."/>
            <person name="Harris H.M."/>
            <person name="McCann A."/>
            <person name="Guo C."/>
            <person name="Argimon S."/>
            <person name="Zhang W."/>
            <person name="Yang X."/>
            <person name="Jeffery I.B."/>
            <person name="Cooney J.C."/>
            <person name="Kagawa T.F."/>
            <person name="Liu W."/>
            <person name="Song Y."/>
            <person name="Salvetti E."/>
            <person name="Wrobel A."/>
            <person name="Rasinkangas P."/>
            <person name="Parkhill J."/>
            <person name="Rea M.C."/>
            <person name="O'Sullivan O."/>
            <person name="Ritari J."/>
            <person name="Douillard F.P."/>
            <person name="Paul Ross R."/>
            <person name="Yang R."/>
            <person name="Briner A.E."/>
            <person name="Felis G.E."/>
            <person name="de Vos W.M."/>
            <person name="Barrangou R."/>
            <person name="Klaenhammer T.R."/>
            <person name="Caufield P.W."/>
            <person name="Cui Y."/>
            <person name="Zhang H."/>
            <person name="O'Toole P.W."/>
        </authorList>
    </citation>
    <scope>NUCLEOTIDE SEQUENCE [LARGE SCALE GENOMIC DNA]</scope>
    <source>
        <strain evidence="2 3">DSM 23026</strain>
    </source>
</reference>
<dbReference type="Proteomes" id="UP000051249">
    <property type="component" value="Unassembled WGS sequence"/>
</dbReference>
<feature type="transmembrane region" description="Helical" evidence="1">
    <location>
        <begin position="83"/>
        <end position="100"/>
    </location>
</feature>
<dbReference type="PATRIC" id="fig|480391.4.peg.33"/>
<dbReference type="EMBL" id="JQCQ01000001">
    <property type="protein sequence ID" value="KRO26246.1"/>
    <property type="molecule type" value="Genomic_DNA"/>
</dbReference>
<evidence type="ECO:0000313" key="2">
    <source>
        <dbReference type="EMBL" id="KRO26246.1"/>
    </source>
</evidence>
<evidence type="ECO:0000313" key="3">
    <source>
        <dbReference type="Proteomes" id="UP000051249"/>
    </source>
</evidence>
<feature type="transmembrane region" description="Helical" evidence="1">
    <location>
        <begin position="35"/>
        <end position="53"/>
    </location>
</feature>
<keyword evidence="1" id="KW-1133">Transmembrane helix</keyword>
<accession>A0A0R2NKE8</accession>
<sequence>MNDSHWRYWIFSILIGVLLPFILKICRTPSVFIDMWFLIVLNIAVSFVVGNLIKTSQLKWFMLFVFPLTFLVGAFLLLPRYSYYFALIYFCIEFLSYSMVKE</sequence>
<dbReference type="AlphaFoldDB" id="A0A0R2NKE8"/>
<keyword evidence="3" id="KW-1185">Reference proteome</keyword>